<reference evidence="3" key="2">
    <citation type="submission" date="2021-12" db="EMBL/GenBank/DDBJ databases">
        <title>Resequencing data analysis of finger millet.</title>
        <authorList>
            <person name="Hatakeyama M."/>
            <person name="Aluri S."/>
            <person name="Balachadran M.T."/>
            <person name="Sivarajan S.R."/>
            <person name="Poveda L."/>
            <person name="Shimizu-Inatsugi R."/>
            <person name="Schlapbach R."/>
            <person name="Sreeman S.M."/>
            <person name="Shimizu K.K."/>
        </authorList>
    </citation>
    <scope>NUCLEOTIDE SEQUENCE</scope>
</reference>
<dbReference type="PROSITE" id="PS50137">
    <property type="entry name" value="DS_RBD"/>
    <property type="match status" value="1"/>
</dbReference>
<dbReference type="Pfam" id="PF00035">
    <property type="entry name" value="dsrm"/>
    <property type="match status" value="1"/>
</dbReference>
<proteinExistence type="predicted"/>
<protein>
    <recommendedName>
        <fullName evidence="2">DRBM domain-containing protein</fullName>
    </recommendedName>
</protein>
<reference evidence="3" key="1">
    <citation type="journal article" date="2018" name="DNA Res.">
        <title>Multiple hybrid de novo genome assembly of finger millet, an orphan allotetraploid crop.</title>
        <authorList>
            <person name="Hatakeyama M."/>
            <person name="Aluri S."/>
            <person name="Balachadran M.T."/>
            <person name="Sivarajan S.R."/>
            <person name="Patrignani A."/>
            <person name="Gruter S."/>
            <person name="Poveda L."/>
            <person name="Shimizu-Inatsugi R."/>
            <person name="Baeten J."/>
            <person name="Francoijs K.J."/>
            <person name="Nataraja K.N."/>
            <person name="Reddy Y.A.N."/>
            <person name="Phadnis S."/>
            <person name="Ravikumar R.L."/>
            <person name="Schlapbach R."/>
            <person name="Sreeman S.M."/>
            <person name="Shimizu K.K."/>
        </authorList>
    </citation>
    <scope>NUCLEOTIDE SEQUENCE</scope>
</reference>
<sequence length="189" mass="20996">MFFFTLAYQINLLADKYLSSDPNKMTDMRENGFGSNHSHFGYSGNIRDDLLPVSCTSEESRFMKLEENNSRKTGGPVAALKELCTVEGYNLVFQAPPNGSVGKESYAQVEVGGQIFGKGVGMTWEEAKLQAADEALGTLRSMLGQLGQKRSGSPRSLAQNFNKRFKPDFSRTMQRMPYGTYSRIEGHVP</sequence>
<evidence type="ECO:0000313" key="3">
    <source>
        <dbReference type="EMBL" id="GJM85644.1"/>
    </source>
</evidence>
<organism evidence="3 4">
    <name type="scientific">Eleusine coracana subsp. coracana</name>
    <dbReference type="NCBI Taxonomy" id="191504"/>
    <lineage>
        <taxon>Eukaryota</taxon>
        <taxon>Viridiplantae</taxon>
        <taxon>Streptophyta</taxon>
        <taxon>Embryophyta</taxon>
        <taxon>Tracheophyta</taxon>
        <taxon>Spermatophyta</taxon>
        <taxon>Magnoliopsida</taxon>
        <taxon>Liliopsida</taxon>
        <taxon>Poales</taxon>
        <taxon>Poaceae</taxon>
        <taxon>PACMAD clade</taxon>
        <taxon>Chloridoideae</taxon>
        <taxon>Cynodonteae</taxon>
        <taxon>Eleusininae</taxon>
        <taxon>Eleusine</taxon>
    </lineage>
</organism>
<dbReference type="AlphaFoldDB" id="A0AAV5BK27"/>
<keyword evidence="1" id="KW-0694">RNA-binding</keyword>
<evidence type="ECO:0000259" key="2">
    <source>
        <dbReference type="PROSITE" id="PS50137"/>
    </source>
</evidence>
<comment type="caution">
    <text evidence="3">The sequence shown here is derived from an EMBL/GenBank/DDBJ whole genome shotgun (WGS) entry which is preliminary data.</text>
</comment>
<accession>A0AAV5BK27</accession>
<dbReference type="SMART" id="SM00358">
    <property type="entry name" value="DSRM"/>
    <property type="match status" value="1"/>
</dbReference>
<dbReference type="GO" id="GO:0003723">
    <property type="term" value="F:RNA binding"/>
    <property type="evidence" value="ECO:0007669"/>
    <property type="project" value="UniProtKB-UniRule"/>
</dbReference>
<dbReference type="Gene3D" id="3.30.160.20">
    <property type="match status" value="1"/>
</dbReference>
<dbReference type="InterPro" id="IPR014720">
    <property type="entry name" value="dsRBD_dom"/>
</dbReference>
<name>A0AAV5BK27_ELECO</name>
<gene>
    <name evidence="3" type="primary">ga01427</name>
    <name evidence="3" type="ORF">PR202_ga01427</name>
</gene>
<feature type="domain" description="DRBM" evidence="2">
    <location>
        <begin position="75"/>
        <end position="141"/>
    </location>
</feature>
<evidence type="ECO:0000313" key="4">
    <source>
        <dbReference type="Proteomes" id="UP001054889"/>
    </source>
</evidence>
<dbReference type="Proteomes" id="UP001054889">
    <property type="component" value="Unassembled WGS sequence"/>
</dbReference>
<dbReference type="EMBL" id="BQKI01000001">
    <property type="protein sequence ID" value="GJM85644.1"/>
    <property type="molecule type" value="Genomic_DNA"/>
</dbReference>
<evidence type="ECO:0000256" key="1">
    <source>
        <dbReference type="PROSITE-ProRule" id="PRU00266"/>
    </source>
</evidence>
<dbReference type="SUPFAM" id="SSF54768">
    <property type="entry name" value="dsRNA-binding domain-like"/>
    <property type="match status" value="1"/>
</dbReference>
<keyword evidence="4" id="KW-1185">Reference proteome</keyword>